<keyword evidence="2" id="KW-1185">Reference proteome</keyword>
<gene>
    <name evidence="1" type="ORF">DICVIV_02436</name>
</gene>
<dbReference type="EMBL" id="KN716184">
    <property type="protein sequence ID" value="KJH51422.1"/>
    <property type="molecule type" value="Genomic_DNA"/>
</dbReference>
<reference evidence="2" key="2">
    <citation type="journal article" date="2016" name="Sci. Rep.">
        <title>Dictyocaulus viviparus genome, variome and transcriptome elucidate lungworm biology and support future intervention.</title>
        <authorList>
            <person name="McNulty S.N."/>
            <person name="Strube C."/>
            <person name="Rosa B.A."/>
            <person name="Martin J.C."/>
            <person name="Tyagi R."/>
            <person name="Choi Y.J."/>
            <person name="Wang Q."/>
            <person name="Hallsworth Pepin K."/>
            <person name="Zhang X."/>
            <person name="Ozersky P."/>
            <person name="Wilson R.K."/>
            <person name="Sternberg P.W."/>
            <person name="Gasser R.B."/>
            <person name="Mitreva M."/>
        </authorList>
    </citation>
    <scope>NUCLEOTIDE SEQUENCE [LARGE SCALE GENOMIC DNA]</scope>
    <source>
        <strain evidence="2">HannoverDv2000</strain>
    </source>
</reference>
<evidence type="ECO:0000313" key="1">
    <source>
        <dbReference type="EMBL" id="KJH51422.1"/>
    </source>
</evidence>
<proteinExistence type="predicted"/>
<evidence type="ECO:0000313" key="2">
    <source>
        <dbReference type="Proteomes" id="UP000053766"/>
    </source>
</evidence>
<reference evidence="1 2" key="1">
    <citation type="submission" date="2013-11" db="EMBL/GenBank/DDBJ databases">
        <title>Draft genome of the bovine lungworm Dictyocaulus viviparus.</title>
        <authorList>
            <person name="Mitreva M."/>
        </authorList>
    </citation>
    <scope>NUCLEOTIDE SEQUENCE [LARGE SCALE GENOMIC DNA]</scope>
    <source>
        <strain evidence="1 2">HannoverDv2000</strain>
    </source>
</reference>
<sequence length="58" mass="6779">MNEESYATGVRNDDEQTRRQYAALSKEWNLACPEFKEMFPSLFDELKNETMGNLNTSK</sequence>
<dbReference type="OrthoDB" id="10265489at2759"/>
<accession>A0A0D8Y5F7</accession>
<protein>
    <submittedName>
        <fullName evidence="1">Uncharacterized protein</fullName>
    </submittedName>
</protein>
<name>A0A0D8Y5F7_DICVI</name>
<dbReference type="Proteomes" id="UP000053766">
    <property type="component" value="Unassembled WGS sequence"/>
</dbReference>
<dbReference type="AlphaFoldDB" id="A0A0D8Y5F7"/>
<organism evidence="1 2">
    <name type="scientific">Dictyocaulus viviparus</name>
    <name type="common">Bovine lungworm</name>
    <dbReference type="NCBI Taxonomy" id="29172"/>
    <lineage>
        <taxon>Eukaryota</taxon>
        <taxon>Metazoa</taxon>
        <taxon>Ecdysozoa</taxon>
        <taxon>Nematoda</taxon>
        <taxon>Chromadorea</taxon>
        <taxon>Rhabditida</taxon>
        <taxon>Rhabditina</taxon>
        <taxon>Rhabditomorpha</taxon>
        <taxon>Strongyloidea</taxon>
        <taxon>Metastrongylidae</taxon>
        <taxon>Dictyocaulus</taxon>
    </lineage>
</organism>